<proteinExistence type="predicted"/>
<gene>
    <name evidence="1" type="ORF">EYF80_052393</name>
</gene>
<protein>
    <submittedName>
        <fullName evidence="1">Uncharacterized protein</fullName>
    </submittedName>
</protein>
<dbReference type="Proteomes" id="UP000314294">
    <property type="component" value="Unassembled WGS sequence"/>
</dbReference>
<accession>A0A4Z2F8H3</accession>
<reference evidence="1 2" key="1">
    <citation type="submission" date="2019-03" db="EMBL/GenBank/DDBJ databases">
        <title>First draft genome of Liparis tanakae, snailfish: a comprehensive survey of snailfish specific genes.</title>
        <authorList>
            <person name="Kim W."/>
            <person name="Song I."/>
            <person name="Jeong J.-H."/>
            <person name="Kim D."/>
            <person name="Kim S."/>
            <person name="Ryu S."/>
            <person name="Song J.Y."/>
            <person name="Lee S.K."/>
        </authorList>
    </citation>
    <scope>NUCLEOTIDE SEQUENCE [LARGE SCALE GENOMIC DNA]</scope>
    <source>
        <tissue evidence="1">Muscle</tissue>
    </source>
</reference>
<comment type="caution">
    <text evidence="1">The sequence shown here is derived from an EMBL/GenBank/DDBJ whole genome shotgun (WGS) entry which is preliminary data.</text>
</comment>
<dbReference type="EMBL" id="SRLO01001488">
    <property type="protein sequence ID" value="TNN37448.1"/>
    <property type="molecule type" value="Genomic_DNA"/>
</dbReference>
<keyword evidence="2" id="KW-1185">Reference proteome</keyword>
<name>A0A4Z2F8H3_9TELE</name>
<sequence>MRSKEREVLSAAVAVRSFSALFSAVDVVLIARKSKLLPPLFLLILLLGLKDTKEEGKKDII</sequence>
<dbReference type="AlphaFoldDB" id="A0A4Z2F8H3"/>
<organism evidence="1 2">
    <name type="scientific">Liparis tanakae</name>
    <name type="common">Tanaka's snailfish</name>
    <dbReference type="NCBI Taxonomy" id="230148"/>
    <lineage>
        <taxon>Eukaryota</taxon>
        <taxon>Metazoa</taxon>
        <taxon>Chordata</taxon>
        <taxon>Craniata</taxon>
        <taxon>Vertebrata</taxon>
        <taxon>Euteleostomi</taxon>
        <taxon>Actinopterygii</taxon>
        <taxon>Neopterygii</taxon>
        <taxon>Teleostei</taxon>
        <taxon>Neoteleostei</taxon>
        <taxon>Acanthomorphata</taxon>
        <taxon>Eupercaria</taxon>
        <taxon>Perciformes</taxon>
        <taxon>Cottioidei</taxon>
        <taxon>Cottales</taxon>
        <taxon>Liparidae</taxon>
        <taxon>Liparis</taxon>
    </lineage>
</organism>
<evidence type="ECO:0000313" key="2">
    <source>
        <dbReference type="Proteomes" id="UP000314294"/>
    </source>
</evidence>
<evidence type="ECO:0000313" key="1">
    <source>
        <dbReference type="EMBL" id="TNN37448.1"/>
    </source>
</evidence>